<comment type="caution">
    <text evidence="2">The sequence shown here is derived from an EMBL/GenBank/DDBJ whole genome shotgun (WGS) entry which is preliminary data.</text>
</comment>
<feature type="region of interest" description="Disordered" evidence="1">
    <location>
        <begin position="111"/>
        <end position="131"/>
    </location>
</feature>
<name>A0ABR2ZGW2_9AGAR</name>
<organism evidence="2 3">
    <name type="scientific">Marasmius tenuissimus</name>
    <dbReference type="NCBI Taxonomy" id="585030"/>
    <lineage>
        <taxon>Eukaryota</taxon>
        <taxon>Fungi</taxon>
        <taxon>Dikarya</taxon>
        <taxon>Basidiomycota</taxon>
        <taxon>Agaricomycotina</taxon>
        <taxon>Agaricomycetes</taxon>
        <taxon>Agaricomycetidae</taxon>
        <taxon>Agaricales</taxon>
        <taxon>Marasmiineae</taxon>
        <taxon>Marasmiaceae</taxon>
        <taxon>Marasmius</taxon>
    </lineage>
</organism>
<gene>
    <name evidence="2" type="ORF">AAF712_012673</name>
</gene>
<evidence type="ECO:0000313" key="3">
    <source>
        <dbReference type="Proteomes" id="UP001437256"/>
    </source>
</evidence>
<dbReference type="Proteomes" id="UP001437256">
    <property type="component" value="Unassembled WGS sequence"/>
</dbReference>
<reference evidence="2 3" key="1">
    <citation type="submission" date="2024-05" db="EMBL/GenBank/DDBJ databases">
        <title>A draft genome resource for the thread blight pathogen Marasmius tenuissimus strain MS-2.</title>
        <authorList>
            <person name="Yulfo-Soto G.E."/>
            <person name="Baruah I.K."/>
            <person name="Amoako-Attah I."/>
            <person name="Bukari Y."/>
            <person name="Meinhardt L.W."/>
            <person name="Bailey B.A."/>
            <person name="Cohen S.P."/>
        </authorList>
    </citation>
    <scope>NUCLEOTIDE SEQUENCE [LARGE SCALE GENOMIC DNA]</scope>
    <source>
        <strain evidence="2 3">MS-2</strain>
    </source>
</reference>
<keyword evidence="3" id="KW-1185">Reference proteome</keyword>
<evidence type="ECO:0000256" key="1">
    <source>
        <dbReference type="SAM" id="MobiDB-lite"/>
    </source>
</evidence>
<proteinExistence type="predicted"/>
<evidence type="ECO:0000313" key="2">
    <source>
        <dbReference type="EMBL" id="KAL0060553.1"/>
    </source>
</evidence>
<dbReference type="EMBL" id="JBBXMP010000171">
    <property type="protein sequence ID" value="KAL0060553.1"/>
    <property type="molecule type" value="Genomic_DNA"/>
</dbReference>
<sequence length="461" mass="50993">MSYTDGPVYGTDTNDNLVYARLLLQCGKGYPLWNPQPAESPNVATPEGAESEEVQIGDVGVLSNDGAFTVFFNIVENGAVTNDRRNIPADLERVTISDCPSFTDSRLPGAIFKPEMHPPPQLERSVDRPVNRSEVETSITLRVSFPGGVEKSAALSIFPDSFSPPHSSSALQQKCTEVDVTALRTQAQRHYKDWMQFVRGYNGYSDTDSLFLVTGFTKARSWATALMWKKNAHECKATFAKNYRHNDQMSILTVPGHPTDNFRRRRVTHISTDRKLALFVQGLLITRRLARDDSVLNTDIAVDQLRLGKELNNGGSFLRSRPSIGNQASGAGNRGGRRLFSKWRNTPASPESPAEFAIIEDSSLDDLLGGDPSRANYLATCREDEFMRAISSHYRVIVADGKASTNTPNYLLLMSSRIDEGCGYLERKSNGSEDLDCRNFALQDTAVLEDWIPISSPSGVV</sequence>
<accession>A0ABR2ZGW2</accession>
<protein>
    <submittedName>
        <fullName evidence="2">Uncharacterized protein</fullName>
    </submittedName>
</protein>